<dbReference type="Gene3D" id="3.30.565.10">
    <property type="entry name" value="Histidine kinase-like ATPase, C-terminal domain"/>
    <property type="match status" value="1"/>
</dbReference>
<dbReference type="GO" id="GO:0006355">
    <property type="term" value="P:regulation of DNA-templated transcription"/>
    <property type="evidence" value="ECO:0007669"/>
    <property type="project" value="InterPro"/>
</dbReference>
<dbReference type="InterPro" id="IPR050351">
    <property type="entry name" value="BphY/WalK/GraS-like"/>
</dbReference>
<dbReference type="SUPFAM" id="SSF55785">
    <property type="entry name" value="PYP-like sensor domain (PAS domain)"/>
    <property type="match status" value="2"/>
</dbReference>
<dbReference type="InterPro" id="IPR013656">
    <property type="entry name" value="PAS_4"/>
</dbReference>
<dbReference type="GO" id="GO:0000155">
    <property type="term" value="F:phosphorelay sensor kinase activity"/>
    <property type="evidence" value="ECO:0007669"/>
    <property type="project" value="InterPro"/>
</dbReference>
<evidence type="ECO:0000256" key="7">
    <source>
        <dbReference type="SAM" id="Coils"/>
    </source>
</evidence>
<dbReference type="SUPFAM" id="SSF55874">
    <property type="entry name" value="ATPase domain of HSP90 chaperone/DNA topoisomerase II/histidine kinase"/>
    <property type="match status" value="1"/>
</dbReference>
<dbReference type="GO" id="GO:0030295">
    <property type="term" value="F:protein kinase activator activity"/>
    <property type="evidence" value="ECO:0007669"/>
    <property type="project" value="TreeGrafter"/>
</dbReference>
<evidence type="ECO:0000256" key="2">
    <source>
        <dbReference type="ARBA" id="ARBA00012438"/>
    </source>
</evidence>
<dbReference type="Pfam" id="PF08448">
    <property type="entry name" value="PAS_4"/>
    <property type="match status" value="1"/>
</dbReference>
<comment type="catalytic activity">
    <reaction evidence="1">
        <text>ATP + protein L-histidine = ADP + protein N-phospho-L-histidine.</text>
        <dbReference type="EC" id="2.7.13.3"/>
    </reaction>
</comment>
<dbReference type="GO" id="GO:0000156">
    <property type="term" value="F:phosphorelay response regulator activity"/>
    <property type="evidence" value="ECO:0007669"/>
    <property type="project" value="TreeGrafter"/>
</dbReference>
<feature type="transmembrane region" description="Helical" evidence="8">
    <location>
        <begin position="106"/>
        <end position="124"/>
    </location>
</feature>
<keyword evidence="8" id="KW-1133">Transmembrane helix</keyword>
<dbReference type="InterPro" id="IPR000014">
    <property type="entry name" value="PAS"/>
</dbReference>
<dbReference type="CDD" id="cd00130">
    <property type="entry name" value="PAS"/>
    <property type="match status" value="2"/>
</dbReference>
<dbReference type="NCBIfam" id="TIGR00229">
    <property type="entry name" value="sensory_box"/>
    <property type="match status" value="2"/>
</dbReference>
<keyword evidence="5 11" id="KW-0418">Kinase</keyword>
<dbReference type="InterPro" id="IPR033425">
    <property type="entry name" value="MASE3"/>
</dbReference>
<reference evidence="11 12" key="1">
    <citation type="submission" date="2015-01" db="EMBL/GenBank/DDBJ databases">
        <title>Genome sequence of the anaerobic bacterium Geobacter soli GSS01, a dissimilatory Fe(III) reducer from soil.</title>
        <authorList>
            <person name="Yang G."/>
            <person name="Zhou S."/>
        </authorList>
    </citation>
    <scope>NUCLEOTIDE SEQUENCE [LARGE SCALE GENOMIC DNA]</scope>
    <source>
        <strain evidence="11 12">GSS01</strain>
    </source>
</reference>
<evidence type="ECO:0000256" key="8">
    <source>
        <dbReference type="SAM" id="Phobius"/>
    </source>
</evidence>
<dbReference type="Proteomes" id="UP000031433">
    <property type="component" value="Unassembled WGS sequence"/>
</dbReference>
<keyword evidence="7" id="KW-0175">Coiled coil</keyword>
<evidence type="ECO:0000259" key="9">
    <source>
        <dbReference type="PROSITE" id="PS50109"/>
    </source>
</evidence>
<dbReference type="Gene3D" id="3.30.450.20">
    <property type="entry name" value="PAS domain"/>
    <property type="match status" value="2"/>
</dbReference>
<dbReference type="InterPro" id="IPR005467">
    <property type="entry name" value="His_kinase_dom"/>
</dbReference>
<keyword evidence="8" id="KW-0812">Transmembrane</keyword>
<dbReference type="CDD" id="cd00082">
    <property type="entry name" value="HisKA"/>
    <property type="match status" value="1"/>
</dbReference>
<dbReference type="PROSITE" id="PS50109">
    <property type="entry name" value="HIS_KIN"/>
    <property type="match status" value="1"/>
</dbReference>
<dbReference type="EMBL" id="JXBL01000001">
    <property type="protein sequence ID" value="KIE42891.1"/>
    <property type="molecule type" value="Genomic_DNA"/>
</dbReference>
<keyword evidence="3" id="KW-0597">Phosphoprotein</keyword>
<evidence type="ECO:0000313" key="11">
    <source>
        <dbReference type="EMBL" id="KIE42891.1"/>
    </source>
</evidence>
<dbReference type="InterPro" id="IPR003594">
    <property type="entry name" value="HATPase_dom"/>
</dbReference>
<feature type="domain" description="Histidine kinase" evidence="9">
    <location>
        <begin position="556"/>
        <end position="767"/>
    </location>
</feature>
<name>A0A0C1QXM2_9BACT</name>
<organism evidence="11 12">
    <name type="scientific">Geobacter soli</name>
    <dbReference type="NCBI Taxonomy" id="1510391"/>
    <lineage>
        <taxon>Bacteria</taxon>
        <taxon>Pseudomonadati</taxon>
        <taxon>Thermodesulfobacteriota</taxon>
        <taxon>Desulfuromonadia</taxon>
        <taxon>Geobacterales</taxon>
        <taxon>Geobacteraceae</taxon>
        <taxon>Geobacter</taxon>
    </lineage>
</organism>
<dbReference type="Pfam" id="PF00989">
    <property type="entry name" value="PAS"/>
    <property type="match status" value="1"/>
</dbReference>
<dbReference type="Pfam" id="PF00512">
    <property type="entry name" value="HisKA"/>
    <property type="match status" value="1"/>
</dbReference>
<dbReference type="InterPro" id="IPR036890">
    <property type="entry name" value="HATPase_C_sf"/>
</dbReference>
<dbReference type="EC" id="2.7.13.3" evidence="2"/>
<dbReference type="FunFam" id="3.30.565.10:FF:000006">
    <property type="entry name" value="Sensor histidine kinase WalK"/>
    <property type="match status" value="1"/>
</dbReference>
<dbReference type="PANTHER" id="PTHR42878">
    <property type="entry name" value="TWO-COMPONENT HISTIDINE KINASE"/>
    <property type="match status" value="1"/>
</dbReference>
<evidence type="ECO:0000256" key="1">
    <source>
        <dbReference type="ARBA" id="ARBA00000085"/>
    </source>
</evidence>
<feature type="transmembrane region" description="Helical" evidence="8">
    <location>
        <begin position="32"/>
        <end position="53"/>
    </location>
</feature>
<dbReference type="RefSeq" id="WP_039645869.1">
    <property type="nucleotide sequence ID" value="NZ_JXBL01000001.1"/>
</dbReference>
<dbReference type="Pfam" id="PF02518">
    <property type="entry name" value="HATPase_c"/>
    <property type="match status" value="1"/>
</dbReference>
<sequence length="767" mass="85804">MTENRNTSETLPLLVIGTGILAGLYLTSFYSFILFHVLVELFSVVISGGIFVIAWNSRRFAANGYLLAIGIAHLCVGGIDLLHTLAYKGMGLFPGFDANLPTQLWIAGRYLQSASFLLAPFFIGRRLLPHTLLAAYLAVTSLTLAAIFAWQAFPVCFVEGVGLTPFKKVSEYIISATFVAALALLRFKRRAFDRRVANYLSGALALMVGAELAFTFYIDVFGLSNLVGHLFKAAAVLLIYRGLVETALTRPYDILFRELAEREEAVRESHQRISAILESITDAFFSLDHSWCFTYLNGEAERLLGRTRGDLLGKSIWEEFADASGTRFDVEYRRAVASGATATFEEYYSPLARWFEVHAYPSRDGLSVFFQDITTRKRAEAELRASEERFAKAFNTAPTIMIIASLADGRYLEVNGAFEKALGWRKEEVLGRTSYDLGIWIDKAEREDVLREVTGQGSVHDREIVFRNRNGETIIGLYSGVIIELNGEQCLLSLVRNITARKRAEQQVVILNKELEARAEVLEETNCELEASVEQLEAVNRELEAANEELEAFNYSVSHDLRRPLTNINGFSQLILELYGGQLEDQCRDFVRSIYDETRNMDHLIGTLLNFSRITRCAMKPETVNLSTMARQIAETLRMGEPERRVSFHLTEGVTARGDAGLLHVVLDNLVGNAWKYSSKRADARIEFGVTGRSGAATYFVRDNGAGFDMELAERLFAPFQRLHHTDDFEGHGIGLATVARIVQRHGGKVWAEGEVGQGATFYFTLC</sequence>
<feature type="coiled-coil region" evidence="7">
    <location>
        <begin position="522"/>
        <end position="556"/>
    </location>
</feature>
<evidence type="ECO:0000256" key="3">
    <source>
        <dbReference type="ARBA" id="ARBA00022553"/>
    </source>
</evidence>
<dbReference type="FunFam" id="3.30.450.20:FF:000156">
    <property type="entry name" value="Two-component sensor histidine kinase"/>
    <property type="match status" value="1"/>
</dbReference>
<feature type="transmembrane region" description="Helical" evidence="8">
    <location>
        <begin position="131"/>
        <end position="150"/>
    </location>
</feature>
<dbReference type="InterPro" id="IPR013767">
    <property type="entry name" value="PAS_fold"/>
</dbReference>
<dbReference type="PRINTS" id="PR00344">
    <property type="entry name" value="BCTRLSENSOR"/>
</dbReference>
<dbReference type="InterPro" id="IPR036097">
    <property type="entry name" value="HisK_dim/P_sf"/>
</dbReference>
<dbReference type="SMART" id="SM00091">
    <property type="entry name" value="PAS"/>
    <property type="match status" value="2"/>
</dbReference>
<dbReference type="PANTHER" id="PTHR42878:SF15">
    <property type="entry name" value="BACTERIOPHYTOCHROME"/>
    <property type="match status" value="1"/>
</dbReference>
<dbReference type="SUPFAM" id="SSF47384">
    <property type="entry name" value="Homodimeric domain of signal transducing histidine kinase"/>
    <property type="match status" value="1"/>
</dbReference>
<gene>
    <name evidence="11" type="ORF">SE37_09730</name>
</gene>
<feature type="transmembrane region" description="Helical" evidence="8">
    <location>
        <begin position="199"/>
        <end position="218"/>
    </location>
</feature>
<evidence type="ECO:0000256" key="5">
    <source>
        <dbReference type="ARBA" id="ARBA00022777"/>
    </source>
</evidence>
<keyword evidence="4" id="KW-0808">Transferase</keyword>
<comment type="caution">
    <text evidence="11">The sequence shown here is derived from an EMBL/GenBank/DDBJ whole genome shotgun (WGS) entry which is preliminary data.</text>
</comment>
<dbReference type="PROSITE" id="PS50112">
    <property type="entry name" value="PAS"/>
    <property type="match status" value="2"/>
</dbReference>
<feature type="transmembrane region" description="Helical" evidence="8">
    <location>
        <begin position="65"/>
        <end position="86"/>
    </location>
</feature>
<dbReference type="Pfam" id="PF17159">
    <property type="entry name" value="MASE3"/>
    <property type="match status" value="1"/>
</dbReference>
<dbReference type="SMART" id="SM00387">
    <property type="entry name" value="HATPase_c"/>
    <property type="match status" value="1"/>
</dbReference>
<proteinExistence type="predicted"/>
<evidence type="ECO:0000256" key="6">
    <source>
        <dbReference type="ARBA" id="ARBA00023136"/>
    </source>
</evidence>
<dbReference type="SMART" id="SM00388">
    <property type="entry name" value="HisKA"/>
    <property type="match status" value="1"/>
</dbReference>
<keyword evidence="12" id="KW-1185">Reference proteome</keyword>
<dbReference type="AlphaFoldDB" id="A0A0C1QXM2"/>
<dbReference type="InterPro" id="IPR004358">
    <property type="entry name" value="Sig_transdc_His_kin-like_C"/>
</dbReference>
<dbReference type="GO" id="GO:0016020">
    <property type="term" value="C:membrane"/>
    <property type="evidence" value="ECO:0007669"/>
    <property type="project" value="UniProtKB-SubCell"/>
</dbReference>
<accession>A0A0C1QXM2</accession>
<feature type="transmembrane region" description="Helical" evidence="8">
    <location>
        <begin position="170"/>
        <end position="187"/>
    </location>
</feature>
<keyword evidence="6 8" id="KW-0472">Membrane</keyword>
<feature type="domain" description="PAS" evidence="10">
    <location>
        <begin position="269"/>
        <end position="339"/>
    </location>
</feature>
<feature type="transmembrane region" description="Helical" evidence="8">
    <location>
        <begin position="7"/>
        <end position="26"/>
    </location>
</feature>
<evidence type="ECO:0000256" key="4">
    <source>
        <dbReference type="ARBA" id="ARBA00022679"/>
    </source>
</evidence>
<evidence type="ECO:0000313" key="12">
    <source>
        <dbReference type="Proteomes" id="UP000031433"/>
    </source>
</evidence>
<feature type="domain" description="PAS" evidence="10">
    <location>
        <begin position="386"/>
        <end position="433"/>
    </location>
</feature>
<dbReference type="Gene3D" id="1.10.287.130">
    <property type="match status" value="1"/>
</dbReference>
<dbReference type="InterPro" id="IPR003661">
    <property type="entry name" value="HisK_dim/P_dom"/>
</dbReference>
<protein>
    <recommendedName>
        <fullName evidence="2">histidine kinase</fullName>
        <ecNumber evidence="2">2.7.13.3</ecNumber>
    </recommendedName>
</protein>
<dbReference type="GO" id="GO:0007234">
    <property type="term" value="P:osmosensory signaling via phosphorelay pathway"/>
    <property type="evidence" value="ECO:0007669"/>
    <property type="project" value="TreeGrafter"/>
</dbReference>
<dbReference type="InterPro" id="IPR035965">
    <property type="entry name" value="PAS-like_dom_sf"/>
</dbReference>
<evidence type="ECO:0000259" key="10">
    <source>
        <dbReference type="PROSITE" id="PS50112"/>
    </source>
</evidence>